<dbReference type="OrthoDB" id="5977668at2759"/>
<dbReference type="PROSITE" id="PS51257">
    <property type="entry name" value="PROKAR_LIPOPROTEIN"/>
    <property type="match status" value="1"/>
</dbReference>
<dbReference type="InterPro" id="IPR050464">
    <property type="entry name" value="Zeta_carotene_desat/Oxidored"/>
</dbReference>
<evidence type="ECO:0008006" key="3">
    <source>
        <dbReference type="Google" id="ProtNLM"/>
    </source>
</evidence>
<dbReference type="EMBL" id="MIKG01000003">
    <property type="protein sequence ID" value="RAO66186.1"/>
    <property type="molecule type" value="Genomic_DNA"/>
</dbReference>
<dbReference type="Gene3D" id="3.50.50.60">
    <property type="entry name" value="FAD/NAD(P)-binding domain"/>
    <property type="match status" value="2"/>
</dbReference>
<sequence length="523" mass="58697">MFEFLQKSKARIAVVGGGVSGIACLWGLRDTDHEVHIYDADTQLGGHAHSHTIINNGIVVTVDTGFIAMQDDCYPGFSTFLADLDVAMIATDMSTSVTEQNGPMAWGSTSLWNFIGSWTRLFSPWFWRFMFDIMRFNFCATDIFAEKSHKSRHDKAGTNDRLESIGEYLDRKGYSEQFKKYYLIADVAAIWCMSMADVFEDYPAEALIHFMSTHGLLNTITESLKWTTVKNGSKSYVDAFLRTLPKNHHVHLETKIRRVRRETDGSVSLVFMDGSVENFDHVVLAVHANQALDLLGDDATVLEKQILGSFQTSRNDVALHLDPTVLPAKKSAQAAWNAVIPSMEDNRVRAKVDFGNDEQTERLLSKSYYSKRQICVHNDMNRLQSIPFPGRPGSPGRVIVTLNPLQKPEAIQCQRTYYLPIISSAAVQASRHLDLLNKSDNISFAGAWMGFAFHEDGFIAGLAVAKKIRTGVYENPTRFRFGEELKEAVPRLSLKIQLLRFAIATVQFGIATVEFLASRKKSD</sequence>
<dbReference type="Gene3D" id="3.90.660.20">
    <property type="entry name" value="Protoporphyrinogen oxidase, mitochondrial, domain 2"/>
    <property type="match status" value="1"/>
</dbReference>
<dbReference type="GO" id="GO:0016491">
    <property type="term" value="F:oxidoreductase activity"/>
    <property type="evidence" value="ECO:0007669"/>
    <property type="project" value="TreeGrafter"/>
</dbReference>
<evidence type="ECO:0000313" key="2">
    <source>
        <dbReference type="Proteomes" id="UP000249363"/>
    </source>
</evidence>
<name>A0A364KRL1_TALAM</name>
<accession>A0A364KRL1</accession>
<dbReference type="InterPro" id="IPR036188">
    <property type="entry name" value="FAD/NAD-bd_sf"/>
</dbReference>
<gene>
    <name evidence="1" type="ORF">BHQ10_002198</name>
</gene>
<reference evidence="1 2" key="1">
    <citation type="journal article" date="2017" name="Biotechnol. Biofuels">
        <title>Differential beta-glucosidase expression as a function of carbon source availability in Talaromyces amestolkiae: a genomic and proteomic approach.</title>
        <authorList>
            <person name="de Eugenio L.I."/>
            <person name="Mendez-Liter J.A."/>
            <person name="Nieto-Dominguez M."/>
            <person name="Alonso L."/>
            <person name="Gil-Munoz J."/>
            <person name="Barriuso J."/>
            <person name="Prieto A."/>
            <person name="Martinez M.J."/>
        </authorList>
    </citation>
    <scope>NUCLEOTIDE SEQUENCE [LARGE SCALE GENOMIC DNA]</scope>
    <source>
        <strain evidence="1 2">CIB</strain>
    </source>
</reference>
<evidence type="ECO:0000313" key="1">
    <source>
        <dbReference type="EMBL" id="RAO66186.1"/>
    </source>
</evidence>
<dbReference type="SUPFAM" id="SSF51905">
    <property type="entry name" value="FAD/NAD(P)-binding domain"/>
    <property type="match status" value="1"/>
</dbReference>
<dbReference type="Proteomes" id="UP000249363">
    <property type="component" value="Unassembled WGS sequence"/>
</dbReference>
<proteinExistence type="predicted"/>
<dbReference type="GeneID" id="63791415"/>
<protein>
    <recommendedName>
        <fullName evidence="3">Amine oxidase domain-containing protein</fullName>
    </recommendedName>
</protein>
<dbReference type="STRING" id="1196081.A0A364KRL1"/>
<dbReference type="PANTHER" id="PTHR42923">
    <property type="entry name" value="PROTOPORPHYRINOGEN OXIDASE"/>
    <property type="match status" value="1"/>
</dbReference>
<dbReference type="AlphaFoldDB" id="A0A364KRL1"/>
<dbReference type="RefSeq" id="XP_040730703.1">
    <property type="nucleotide sequence ID" value="XM_040874317.1"/>
</dbReference>
<comment type="caution">
    <text evidence="1">The sequence shown here is derived from an EMBL/GenBank/DDBJ whole genome shotgun (WGS) entry which is preliminary data.</text>
</comment>
<keyword evidence="2" id="KW-1185">Reference proteome</keyword>
<dbReference type="Pfam" id="PF13450">
    <property type="entry name" value="NAD_binding_8"/>
    <property type="match status" value="1"/>
</dbReference>
<dbReference type="PANTHER" id="PTHR42923:SF17">
    <property type="entry name" value="AMINE OXIDASE DOMAIN-CONTAINING PROTEIN"/>
    <property type="match status" value="1"/>
</dbReference>
<organism evidence="1 2">
    <name type="scientific">Talaromyces amestolkiae</name>
    <dbReference type="NCBI Taxonomy" id="1196081"/>
    <lineage>
        <taxon>Eukaryota</taxon>
        <taxon>Fungi</taxon>
        <taxon>Dikarya</taxon>
        <taxon>Ascomycota</taxon>
        <taxon>Pezizomycotina</taxon>
        <taxon>Eurotiomycetes</taxon>
        <taxon>Eurotiomycetidae</taxon>
        <taxon>Eurotiales</taxon>
        <taxon>Trichocomaceae</taxon>
        <taxon>Talaromyces</taxon>
        <taxon>Talaromyces sect. Talaromyces</taxon>
    </lineage>
</organism>